<evidence type="ECO:0000313" key="2">
    <source>
        <dbReference type="EMBL" id="OQV16799.1"/>
    </source>
</evidence>
<evidence type="ECO:0000256" key="1">
    <source>
        <dbReference type="SAM" id="MobiDB-lite"/>
    </source>
</evidence>
<dbReference type="AlphaFoldDB" id="A0A1W0WNP8"/>
<dbReference type="Proteomes" id="UP000192578">
    <property type="component" value="Unassembled WGS sequence"/>
</dbReference>
<feature type="region of interest" description="Disordered" evidence="1">
    <location>
        <begin position="44"/>
        <end position="64"/>
    </location>
</feature>
<dbReference type="InterPro" id="IPR010977">
    <property type="entry name" value="Aromatic_deC"/>
</dbReference>
<evidence type="ECO:0000313" key="3">
    <source>
        <dbReference type="Proteomes" id="UP000192578"/>
    </source>
</evidence>
<name>A0A1W0WNP8_HYPEX</name>
<gene>
    <name evidence="2" type="ORF">BV898_09155</name>
</gene>
<dbReference type="OrthoDB" id="639767at2759"/>
<feature type="region of interest" description="Disordered" evidence="1">
    <location>
        <begin position="92"/>
        <end position="115"/>
    </location>
</feature>
<organism evidence="2 3">
    <name type="scientific">Hypsibius exemplaris</name>
    <name type="common">Freshwater tardigrade</name>
    <dbReference type="NCBI Taxonomy" id="2072580"/>
    <lineage>
        <taxon>Eukaryota</taxon>
        <taxon>Metazoa</taxon>
        <taxon>Ecdysozoa</taxon>
        <taxon>Tardigrada</taxon>
        <taxon>Eutardigrada</taxon>
        <taxon>Parachela</taxon>
        <taxon>Hypsibioidea</taxon>
        <taxon>Hypsibiidae</taxon>
        <taxon>Hypsibius</taxon>
    </lineage>
</organism>
<dbReference type="GO" id="GO:0006520">
    <property type="term" value="P:amino acid metabolic process"/>
    <property type="evidence" value="ECO:0007669"/>
    <property type="project" value="InterPro"/>
</dbReference>
<reference evidence="3" key="1">
    <citation type="submission" date="2017-01" db="EMBL/GenBank/DDBJ databases">
        <title>Comparative genomics of anhydrobiosis in the tardigrade Hypsibius dujardini.</title>
        <authorList>
            <person name="Yoshida Y."/>
            <person name="Koutsovoulos G."/>
            <person name="Laetsch D."/>
            <person name="Stevens L."/>
            <person name="Kumar S."/>
            <person name="Horikawa D."/>
            <person name="Ishino K."/>
            <person name="Komine S."/>
            <person name="Tomita M."/>
            <person name="Blaxter M."/>
            <person name="Arakawa K."/>
        </authorList>
    </citation>
    <scope>NUCLEOTIDE SEQUENCE [LARGE SCALE GENOMIC DNA]</scope>
    <source>
        <strain evidence="3">Z151</strain>
    </source>
</reference>
<protein>
    <submittedName>
        <fullName evidence="2">Uncharacterized protein</fullName>
    </submittedName>
</protein>
<dbReference type="SUPFAM" id="SSF53383">
    <property type="entry name" value="PLP-dependent transferases"/>
    <property type="match status" value="1"/>
</dbReference>
<dbReference type="Gene3D" id="1.20.1340.10">
    <property type="entry name" value="dopa decarboxylase, N-terminal domain"/>
    <property type="match status" value="1"/>
</dbReference>
<keyword evidence="3" id="KW-1185">Reference proteome</keyword>
<proteinExistence type="predicted"/>
<dbReference type="GO" id="GO:0016831">
    <property type="term" value="F:carboxy-lyase activity"/>
    <property type="evidence" value="ECO:0007669"/>
    <property type="project" value="InterPro"/>
</dbReference>
<dbReference type="EMBL" id="MTYJ01000070">
    <property type="protein sequence ID" value="OQV16799.1"/>
    <property type="molecule type" value="Genomic_DNA"/>
</dbReference>
<accession>A0A1W0WNP8</accession>
<feature type="compositionally biased region" description="Basic and acidic residues" evidence="1">
    <location>
        <begin position="9"/>
        <end position="30"/>
    </location>
</feature>
<dbReference type="PRINTS" id="PR00800">
    <property type="entry name" value="YHDCRBOXLASE"/>
</dbReference>
<feature type="compositionally biased region" description="Polar residues" evidence="1">
    <location>
        <begin position="47"/>
        <end position="56"/>
    </location>
</feature>
<comment type="caution">
    <text evidence="2">The sequence shown here is derived from an EMBL/GenBank/DDBJ whole genome shotgun (WGS) entry which is preliminary data.</text>
</comment>
<dbReference type="InterPro" id="IPR015424">
    <property type="entry name" value="PyrdxlP-dep_Trfase"/>
</dbReference>
<feature type="region of interest" description="Disordered" evidence="1">
    <location>
        <begin position="1"/>
        <end position="32"/>
    </location>
</feature>
<sequence length="115" mass="13251">MKKRVFSTGKDEHHKSSRAIDRREVPREDLPDFSALVAEERRRIEALNTTPESSSGFEEDEDTDEFRMRAKDLVEYMANYLDQLSDRRVTPAVKPGYLRPRLPEDPPMQGRAGTG</sequence>